<accession>A0ABT6B671</accession>
<keyword evidence="4 6" id="KW-1133">Transmembrane helix</keyword>
<evidence type="ECO:0000256" key="6">
    <source>
        <dbReference type="RuleBase" id="RU363032"/>
    </source>
</evidence>
<evidence type="ECO:0000256" key="1">
    <source>
        <dbReference type="ARBA" id="ARBA00004651"/>
    </source>
</evidence>
<sequence>MSRAPLLPVLVLCAIGAIAAATLPFAHVAPNRLLSGIAQRPHPWLLAALWGALAVTAWPRAPRGLAIGCVALVIVALPWCLAHEATIWLAGARATTRVQAGAGFWTMWLAAGLLLLDRLRGVGRGWQVVVWVAVTGAVVGYAVAGGFDGIAVVREFHAQHDAFVEALFTHLRLCVLTLSLALLIGAPLGLRTWRTRRGDGVLLGVLAFLQTVPSLALFALLIGPFAWIATRWPVLGAWGFGGTGAAPAVFALVLYALLPVVRYTIGGLEAVPADARDAARGLGMSRWQVLVRVQLPLGWPVLLAGLRIVAVQTIGLAAVAALIGAGGLGRFVFLGIGQGATDMVLLGTLAIIGLALLVDLLFQGVLALTERRA</sequence>
<evidence type="ECO:0000256" key="3">
    <source>
        <dbReference type="ARBA" id="ARBA00022692"/>
    </source>
</evidence>
<reference evidence="8 9" key="1">
    <citation type="journal article" date="2024" name="Curr. Microbiol.">
        <title>Luteibacter sahnii sp. nov., A Novel Yellow-Colored Xanthomonadin Pigment Producing Probiotic Bacterium from Healthy Rice Seed Microbiome.</title>
        <authorList>
            <person name="Jaiswal G."/>
            <person name="Rana R."/>
            <person name="Nayak P.K."/>
            <person name="Chouhan R."/>
            <person name="Gandhi S.G."/>
            <person name="Patel H.K."/>
            <person name="Patil P.B."/>
        </authorList>
    </citation>
    <scope>NUCLEOTIDE SEQUENCE [LARGE SCALE GENOMIC DNA]</scope>
    <source>
        <strain evidence="8 9">PPL201</strain>
    </source>
</reference>
<gene>
    <name evidence="8" type="ORF">P3W24_01240</name>
</gene>
<comment type="subcellular location">
    <subcellularLocation>
        <location evidence="1 6">Cell membrane</location>
        <topology evidence="1 6">Multi-pass membrane protein</topology>
    </subcellularLocation>
</comment>
<dbReference type="PANTHER" id="PTHR30177:SF30">
    <property type="entry name" value="GLYCINE BETAINE UPTAKE SYSTEM PERMEASE PROTEIN YEHY"/>
    <property type="match status" value="1"/>
</dbReference>
<comment type="caution">
    <text evidence="8">The sequence shown here is derived from an EMBL/GenBank/DDBJ whole genome shotgun (WGS) entry which is preliminary data.</text>
</comment>
<keyword evidence="2 6" id="KW-0813">Transport</keyword>
<evidence type="ECO:0000313" key="9">
    <source>
        <dbReference type="Proteomes" id="UP001528850"/>
    </source>
</evidence>
<dbReference type="PANTHER" id="PTHR30177">
    <property type="entry name" value="GLYCINE BETAINE/L-PROLINE TRANSPORT SYSTEM PERMEASE PROTEIN PROW"/>
    <property type="match status" value="1"/>
</dbReference>
<dbReference type="EMBL" id="JARJJS010000001">
    <property type="protein sequence ID" value="MDF4023600.1"/>
    <property type="molecule type" value="Genomic_DNA"/>
</dbReference>
<dbReference type="InterPro" id="IPR035906">
    <property type="entry name" value="MetI-like_sf"/>
</dbReference>
<dbReference type="Proteomes" id="UP001528850">
    <property type="component" value="Unassembled WGS sequence"/>
</dbReference>
<dbReference type="Gene3D" id="1.10.3720.10">
    <property type="entry name" value="MetI-like"/>
    <property type="match status" value="1"/>
</dbReference>
<evidence type="ECO:0000313" key="8">
    <source>
        <dbReference type="EMBL" id="MDF4023600.1"/>
    </source>
</evidence>
<dbReference type="Pfam" id="PF00528">
    <property type="entry name" value="BPD_transp_1"/>
    <property type="match status" value="1"/>
</dbReference>
<evidence type="ECO:0000259" key="7">
    <source>
        <dbReference type="PROSITE" id="PS50928"/>
    </source>
</evidence>
<protein>
    <submittedName>
        <fullName evidence="8">ABC transporter permease</fullName>
    </submittedName>
</protein>
<feature type="transmembrane region" description="Helical" evidence="6">
    <location>
        <begin position="167"/>
        <end position="190"/>
    </location>
</feature>
<proteinExistence type="inferred from homology"/>
<dbReference type="SUPFAM" id="SSF161098">
    <property type="entry name" value="MetI-like"/>
    <property type="match status" value="1"/>
</dbReference>
<evidence type="ECO:0000256" key="4">
    <source>
        <dbReference type="ARBA" id="ARBA00022989"/>
    </source>
</evidence>
<dbReference type="CDD" id="cd06261">
    <property type="entry name" value="TM_PBP2"/>
    <property type="match status" value="1"/>
</dbReference>
<feature type="transmembrane region" description="Helical" evidence="6">
    <location>
        <begin position="128"/>
        <end position="147"/>
    </location>
</feature>
<feature type="transmembrane region" description="Helical" evidence="6">
    <location>
        <begin position="235"/>
        <end position="258"/>
    </location>
</feature>
<evidence type="ECO:0000256" key="5">
    <source>
        <dbReference type="ARBA" id="ARBA00023136"/>
    </source>
</evidence>
<feature type="transmembrane region" description="Helical" evidence="6">
    <location>
        <begin position="44"/>
        <end position="61"/>
    </location>
</feature>
<name>A0ABT6B671_9GAMM</name>
<keyword evidence="9" id="KW-1185">Reference proteome</keyword>
<feature type="transmembrane region" description="Helical" evidence="6">
    <location>
        <begin position="97"/>
        <end position="116"/>
    </location>
</feature>
<keyword evidence="5 6" id="KW-0472">Membrane</keyword>
<keyword evidence="3 6" id="KW-0812">Transmembrane</keyword>
<feature type="transmembrane region" description="Helical" evidence="6">
    <location>
        <begin position="68"/>
        <end position="91"/>
    </location>
</feature>
<dbReference type="InterPro" id="IPR051204">
    <property type="entry name" value="ABC_transp_perm/SBD"/>
</dbReference>
<feature type="transmembrane region" description="Helical" evidence="6">
    <location>
        <begin position="202"/>
        <end position="229"/>
    </location>
</feature>
<evidence type="ECO:0000256" key="2">
    <source>
        <dbReference type="ARBA" id="ARBA00022448"/>
    </source>
</evidence>
<dbReference type="InterPro" id="IPR000515">
    <property type="entry name" value="MetI-like"/>
</dbReference>
<feature type="transmembrane region" description="Helical" evidence="6">
    <location>
        <begin position="343"/>
        <end position="368"/>
    </location>
</feature>
<dbReference type="PROSITE" id="PS50928">
    <property type="entry name" value="ABC_TM1"/>
    <property type="match status" value="1"/>
</dbReference>
<feature type="domain" description="ABC transmembrane type-1" evidence="7">
    <location>
        <begin position="167"/>
        <end position="362"/>
    </location>
</feature>
<comment type="similarity">
    <text evidence="6">Belongs to the binding-protein-dependent transport system permease family.</text>
</comment>
<organism evidence="8 9">
    <name type="scientific">Luteibacter sahnii</name>
    <dbReference type="NCBI Taxonomy" id="3021977"/>
    <lineage>
        <taxon>Bacteria</taxon>
        <taxon>Pseudomonadati</taxon>
        <taxon>Pseudomonadota</taxon>
        <taxon>Gammaproteobacteria</taxon>
        <taxon>Lysobacterales</taxon>
        <taxon>Rhodanobacteraceae</taxon>
        <taxon>Luteibacter</taxon>
    </lineage>
</organism>